<dbReference type="GO" id="GO:0046872">
    <property type="term" value="F:metal ion binding"/>
    <property type="evidence" value="ECO:0007669"/>
    <property type="project" value="InterPro"/>
</dbReference>
<dbReference type="Pfam" id="PF01471">
    <property type="entry name" value="PG_binding_1"/>
    <property type="match status" value="1"/>
</dbReference>
<dbReference type="Proteomes" id="UP000177152">
    <property type="component" value="Unassembled WGS sequence"/>
</dbReference>
<feature type="domain" description="Purple acid phosphatase N-terminal" evidence="3">
    <location>
        <begin position="65"/>
        <end position="139"/>
    </location>
</feature>
<gene>
    <name evidence="4" type="ORF">A2633_00840</name>
</gene>
<dbReference type="InterPro" id="IPR015914">
    <property type="entry name" value="PAPs_N"/>
</dbReference>
<dbReference type="InterPro" id="IPR008963">
    <property type="entry name" value="Purple_acid_Pase-like_N"/>
</dbReference>
<feature type="compositionally biased region" description="Gly residues" evidence="1">
    <location>
        <begin position="159"/>
        <end position="170"/>
    </location>
</feature>
<evidence type="ECO:0000313" key="5">
    <source>
        <dbReference type="Proteomes" id="UP000177152"/>
    </source>
</evidence>
<sequence length="302" mass="31979">MASIGDPDFDLLRQSFFDVLVGLSGQDVNQSEETHTIVTTSPSVPLKFGNHKLLVLSEEATTEVGETSTVVTWTTNLPGTSCVVYDTVSHPVLGFASNYGYANSTATFDENPNKVANHSVSISGLVAGTTYFYRSISSASPESVGGEGSFATDSSDSGDGNGGGQNGGGNPANLTQFIGGQVLGASTTNPPSGGTSGNSREACSTEYIHDYMRIGRPNDPDQVKKLQTFLNDYLGANIPLSGFFGPITHEAVKTLQRNHADEILAPREPFGGRIDPTGYVFKMTKWFINKQVCGDLAHPSLP</sequence>
<dbReference type="InterPro" id="IPR036366">
    <property type="entry name" value="PGBDSf"/>
</dbReference>
<feature type="region of interest" description="Disordered" evidence="1">
    <location>
        <begin position="140"/>
        <end position="176"/>
    </location>
</feature>
<feature type="region of interest" description="Disordered" evidence="1">
    <location>
        <begin position="182"/>
        <end position="201"/>
    </location>
</feature>
<dbReference type="Gene3D" id="2.60.40.380">
    <property type="entry name" value="Purple acid phosphatase-like, N-terminal"/>
    <property type="match status" value="1"/>
</dbReference>
<dbReference type="AlphaFoldDB" id="A0A1G2K471"/>
<organism evidence="4 5">
    <name type="scientific">Candidatus Sungbacteria bacterium RIFCSPHIGHO2_01_FULL_47_32</name>
    <dbReference type="NCBI Taxonomy" id="1802264"/>
    <lineage>
        <taxon>Bacteria</taxon>
        <taxon>Candidatus Sungiibacteriota</taxon>
    </lineage>
</organism>
<evidence type="ECO:0000259" key="3">
    <source>
        <dbReference type="Pfam" id="PF16656"/>
    </source>
</evidence>
<feature type="domain" description="Peptidoglycan binding-like" evidence="2">
    <location>
        <begin position="221"/>
        <end position="259"/>
    </location>
</feature>
<dbReference type="SUPFAM" id="SSF49363">
    <property type="entry name" value="Purple acid phosphatase, N-terminal domain"/>
    <property type="match status" value="1"/>
</dbReference>
<dbReference type="InterPro" id="IPR002477">
    <property type="entry name" value="Peptidoglycan-bd-like"/>
</dbReference>
<dbReference type="Gene3D" id="1.10.101.10">
    <property type="entry name" value="PGBD-like superfamily/PGBD"/>
    <property type="match status" value="1"/>
</dbReference>
<accession>A0A1G2K471</accession>
<evidence type="ECO:0000313" key="4">
    <source>
        <dbReference type="EMBL" id="OGZ93973.1"/>
    </source>
</evidence>
<evidence type="ECO:0000256" key="1">
    <source>
        <dbReference type="SAM" id="MobiDB-lite"/>
    </source>
</evidence>
<protein>
    <submittedName>
        <fullName evidence="4">Uncharacterized protein</fullName>
    </submittedName>
</protein>
<dbReference type="InterPro" id="IPR036365">
    <property type="entry name" value="PGBD-like_sf"/>
</dbReference>
<dbReference type="SUPFAM" id="SSF47090">
    <property type="entry name" value="PGBD-like"/>
    <property type="match status" value="1"/>
</dbReference>
<dbReference type="EMBL" id="MHQC01000046">
    <property type="protein sequence ID" value="OGZ93973.1"/>
    <property type="molecule type" value="Genomic_DNA"/>
</dbReference>
<evidence type="ECO:0000259" key="2">
    <source>
        <dbReference type="Pfam" id="PF01471"/>
    </source>
</evidence>
<dbReference type="Pfam" id="PF16656">
    <property type="entry name" value="Pur_ac_phosph_N"/>
    <property type="match status" value="1"/>
</dbReference>
<name>A0A1G2K471_9BACT</name>
<reference evidence="4 5" key="1">
    <citation type="journal article" date="2016" name="Nat. Commun.">
        <title>Thousands of microbial genomes shed light on interconnected biogeochemical processes in an aquifer system.</title>
        <authorList>
            <person name="Anantharaman K."/>
            <person name="Brown C.T."/>
            <person name="Hug L.A."/>
            <person name="Sharon I."/>
            <person name="Castelle C.J."/>
            <person name="Probst A.J."/>
            <person name="Thomas B.C."/>
            <person name="Singh A."/>
            <person name="Wilkins M.J."/>
            <person name="Karaoz U."/>
            <person name="Brodie E.L."/>
            <person name="Williams K.H."/>
            <person name="Hubbard S.S."/>
            <person name="Banfield J.F."/>
        </authorList>
    </citation>
    <scope>NUCLEOTIDE SEQUENCE [LARGE SCALE GENOMIC DNA]</scope>
</reference>
<dbReference type="GO" id="GO:0003993">
    <property type="term" value="F:acid phosphatase activity"/>
    <property type="evidence" value="ECO:0007669"/>
    <property type="project" value="InterPro"/>
</dbReference>
<proteinExistence type="predicted"/>
<comment type="caution">
    <text evidence="4">The sequence shown here is derived from an EMBL/GenBank/DDBJ whole genome shotgun (WGS) entry which is preliminary data.</text>
</comment>